<proteinExistence type="predicted"/>
<reference evidence="2 3" key="1">
    <citation type="submission" date="2024-02" db="EMBL/GenBank/DDBJ databases">
        <authorList>
            <person name="Chen Y."/>
            <person name="Shah S."/>
            <person name="Dougan E. K."/>
            <person name="Thang M."/>
            <person name="Chan C."/>
        </authorList>
    </citation>
    <scope>NUCLEOTIDE SEQUENCE [LARGE SCALE GENOMIC DNA]</scope>
</reference>
<protein>
    <submittedName>
        <fullName evidence="2">Uncharacterized protein</fullName>
    </submittedName>
</protein>
<evidence type="ECO:0000313" key="2">
    <source>
        <dbReference type="EMBL" id="CAK9045442.1"/>
    </source>
</evidence>
<name>A0ABP0M411_9DINO</name>
<feature type="region of interest" description="Disordered" evidence="1">
    <location>
        <begin position="204"/>
        <end position="232"/>
    </location>
</feature>
<accession>A0ABP0M411</accession>
<gene>
    <name evidence="2" type="ORF">SCF082_LOCUS25679</name>
</gene>
<sequence length="250" mass="27828">MASFVLYWGHMNRGGQDNLKLFINEDQTPFATLKHRRRVVKIPIELPDVSCRVRFEGKLWYEKPDGKGTQILFKASREAATLADKEVGLVAGAIGATIGEFEVFTFIRQTAELPKPFQQKSGHRRVEIYVFENDATISYQDGEGAHEKSLTKHSITELFIPGTFCCELPGKMRSQYDIHDFHQKQFMTFYPGGPEDIVFTEVGTARASPEPPAPQAPQAPEDQAPLIAGSPQAPRVEEAGLCDACPCSIQ</sequence>
<evidence type="ECO:0000256" key="1">
    <source>
        <dbReference type="SAM" id="MobiDB-lite"/>
    </source>
</evidence>
<organism evidence="2 3">
    <name type="scientific">Durusdinium trenchii</name>
    <dbReference type="NCBI Taxonomy" id="1381693"/>
    <lineage>
        <taxon>Eukaryota</taxon>
        <taxon>Sar</taxon>
        <taxon>Alveolata</taxon>
        <taxon>Dinophyceae</taxon>
        <taxon>Suessiales</taxon>
        <taxon>Symbiodiniaceae</taxon>
        <taxon>Durusdinium</taxon>
    </lineage>
</organism>
<keyword evidence="3" id="KW-1185">Reference proteome</keyword>
<comment type="caution">
    <text evidence="2">The sequence shown here is derived from an EMBL/GenBank/DDBJ whole genome shotgun (WGS) entry which is preliminary data.</text>
</comment>
<dbReference type="Proteomes" id="UP001642464">
    <property type="component" value="Unassembled WGS sequence"/>
</dbReference>
<evidence type="ECO:0000313" key="3">
    <source>
        <dbReference type="Proteomes" id="UP001642464"/>
    </source>
</evidence>
<dbReference type="EMBL" id="CAXAMM010019335">
    <property type="protein sequence ID" value="CAK9045442.1"/>
    <property type="molecule type" value="Genomic_DNA"/>
</dbReference>